<dbReference type="AlphaFoldDB" id="A0A285HSJ4"/>
<keyword evidence="1" id="KW-1133">Transmembrane helix</keyword>
<evidence type="ECO:0000313" key="3">
    <source>
        <dbReference type="Proteomes" id="UP000219573"/>
    </source>
</evidence>
<protein>
    <submittedName>
        <fullName evidence="2">Uncharacterized protein</fullName>
    </submittedName>
</protein>
<proteinExistence type="predicted"/>
<name>A0A285HSJ4_9FIRM</name>
<feature type="transmembrane region" description="Helical" evidence="1">
    <location>
        <begin position="89"/>
        <end position="116"/>
    </location>
</feature>
<dbReference type="RefSeq" id="WP_097018809.1">
    <property type="nucleotide sequence ID" value="NZ_OBDZ01000024.1"/>
</dbReference>
<feature type="transmembrane region" description="Helical" evidence="1">
    <location>
        <begin position="26"/>
        <end position="52"/>
    </location>
</feature>
<dbReference type="Proteomes" id="UP000219573">
    <property type="component" value="Unassembled WGS sequence"/>
</dbReference>
<gene>
    <name evidence="2" type="ORF">SAMN06265827_1249</name>
</gene>
<keyword evidence="1" id="KW-0812">Transmembrane</keyword>
<dbReference type="EMBL" id="OBDZ01000024">
    <property type="protein sequence ID" value="SNY38659.1"/>
    <property type="molecule type" value="Genomic_DNA"/>
</dbReference>
<keyword evidence="1" id="KW-0472">Membrane</keyword>
<reference evidence="3" key="1">
    <citation type="submission" date="2017-09" db="EMBL/GenBank/DDBJ databases">
        <authorList>
            <person name="Varghese N."/>
            <person name="Submissions S."/>
        </authorList>
    </citation>
    <scope>NUCLEOTIDE SEQUENCE [LARGE SCALE GENOMIC DNA]</scope>
    <source>
        <strain evidence="3">MSL47</strain>
    </source>
</reference>
<evidence type="ECO:0000256" key="1">
    <source>
        <dbReference type="SAM" id="Phobius"/>
    </source>
</evidence>
<sequence>MFLKLLKSITSNSLSKTKLQQEGAGIIGEATFADTLGVISTAIGFIASILAYQDLLVPPIPPEGPVLPPFTEEKIEEEYDDKSYSPTNLIVLFNILIIVIVIALFVFTCLLAGGICQPPKQPPSPKPPDPCSDS</sequence>
<organism evidence="2 3">
    <name type="scientific">Orenia metallireducens</name>
    <dbReference type="NCBI Taxonomy" id="1413210"/>
    <lineage>
        <taxon>Bacteria</taxon>
        <taxon>Bacillati</taxon>
        <taxon>Bacillota</taxon>
        <taxon>Clostridia</taxon>
        <taxon>Halanaerobiales</taxon>
        <taxon>Halobacteroidaceae</taxon>
        <taxon>Orenia</taxon>
    </lineage>
</organism>
<accession>A0A285HSJ4</accession>
<keyword evidence="3" id="KW-1185">Reference proteome</keyword>
<evidence type="ECO:0000313" key="2">
    <source>
        <dbReference type="EMBL" id="SNY38659.1"/>
    </source>
</evidence>